<comment type="subunit">
    <text evidence="7">Heterooligomer of catalytic and regulatory chains.</text>
</comment>
<feature type="binding site" evidence="7">
    <location>
        <position position="82"/>
    </location>
    <ligand>
        <name>L-aspartate</name>
        <dbReference type="ChEBI" id="CHEBI:29991"/>
    </ligand>
</feature>
<dbReference type="EC" id="2.1.3.2" evidence="7"/>
<feature type="binding site" evidence="7">
    <location>
        <position position="265"/>
    </location>
    <ligand>
        <name>carbamoyl phosphate</name>
        <dbReference type="ChEBI" id="CHEBI:58228"/>
    </ligand>
</feature>
<dbReference type="GO" id="GO:0004070">
    <property type="term" value="F:aspartate carbamoyltransferase activity"/>
    <property type="evidence" value="ECO:0007669"/>
    <property type="project" value="UniProtKB-UniRule"/>
</dbReference>
<evidence type="ECO:0000256" key="6">
    <source>
        <dbReference type="ARBA" id="ARBA00048859"/>
    </source>
</evidence>
<dbReference type="GO" id="GO:0006207">
    <property type="term" value="P:'de novo' pyrimidine nucleobase biosynthetic process"/>
    <property type="evidence" value="ECO:0007669"/>
    <property type="project" value="InterPro"/>
</dbReference>
<dbReference type="Pfam" id="PF00185">
    <property type="entry name" value="OTCace"/>
    <property type="match status" value="1"/>
</dbReference>
<comment type="pathway">
    <text evidence="1 7">Pyrimidine metabolism; UMP biosynthesis via de novo pathway; (S)-dihydroorotate from bicarbonate: step 2/3.</text>
</comment>
<evidence type="ECO:0000256" key="5">
    <source>
        <dbReference type="ARBA" id="ARBA00043884"/>
    </source>
</evidence>
<evidence type="ECO:0000256" key="2">
    <source>
        <dbReference type="ARBA" id="ARBA00008896"/>
    </source>
</evidence>
<dbReference type="GO" id="GO:0006520">
    <property type="term" value="P:amino acid metabolic process"/>
    <property type="evidence" value="ECO:0007669"/>
    <property type="project" value="InterPro"/>
</dbReference>
<dbReference type="FunFam" id="3.40.50.1370:FF:000001">
    <property type="entry name" value="Aspartate carbamoyltransferase"/>
    <property type="match status" value="1"/>
</dbReference>
<comment type="catalytic activity">
    <reaction evidence="6 7">
        <text>carbamoyl phosphate + L-aspartate = N-carbamoyl-L-aspartate + phosphate + H(+)</text>
        <dbReference type="Rhea" id="RHEA:20013"/>
        <dbReference type="ChEBI" id="CHEBI:15378"/>
        <dbReference type="ChEBI" id="CHEBI:29991"/>
        <dbReference type="ChEBI" id="CHEBI:32814"/>
        <dbReference type="ChEBI" id="CHEBI:43474"/>
        <dbReference type="ChEBI" id="CHEBI:58228"/>
        <dbReference type="EC" id="2.1.3.2"/>
    </reaction>
</comment>
<dbReference type="GO" id="GO:0016597">
    <property type="term" value="F:amino acid binding"/>
    <property type="evidence" value="ECO:0007669"/>
    <property type="project" value="InterPro"/>
</dbReference>
<dbReference type="SUPFAM" id="SSF53671">
    <property type="entry name" value="Aspartate/ornithine carbamoyltransferase"/>
    <property type="match status" value="1"/>
</dbReference>
<dbReference type="PRINTS" id="PR00100">
    <property type="entry name" value="AOTCASE"/>
</dbReference>
<comment type="function">
    <text evidence="5 7">Catalyzes the condensation of carbamoyl phosphate and aspartate to form carbamoyl aspartate and inorganic phosphate, the committed step in the de novo pyrimidine nucleotide biosynthesis pathway.</text>
</comment>
<name>A0A1Y3GA28_9EURY</name>
<dbReference type="Pfam" id="PF02729">
    <property type="entry name" value="OTCace_N"/>
    <property type="match status" value="1"/>
</dbReference>
<dbReference type="InterPro" id="IPR006130">
    <property type="entry name" value="Asp/Orn_carbamoylTrfase"/>
</dbReference>
<feature type="binding site" evidence="7">
    <location>
        <position position="264"/>
    </location>
    <ligand>
        <name>carbamoyl phosphate</name>
        <dbReference type="ChEBI" id="CHEBI:58228"/>
    </ligand>
</feature>
<reference evidence="10 11" key="1">
    <citation type="submission" date="2016-12" db="EMBL/GenBank/DDBJ databases">
        <title>Discovery of methanogenic haloarchaea.</title>
        <authorList>
            <person name="Sorokin D.Y."/>
            <person name="Makarova K.S."/>
            <person name="Abbas B."/>
            <person name="Ferrer M."/>
            <person name="Golyshin P.N."/>
        </authorList>
    </citation>
    <scope>NUCLEOTIDE SEQUENCE [LARGE SCALE GENOMIC DNA]</scope>
    <source>
        <strain evidence="10">AMET1</strain>
    </source>
</reference>
<accession>A0A1Y3GA28</accession>
<dbReference type="HAMAP" id="MF_00001">
    <property type="entry name" value="Asp_carb_tr"/>
    <property type="match status" value="1"/>
</dbReference>
<dbReference type="InterPro" id="IPR002082">
    <property type="entry name" value="Asp_carbamoyltransf"/>
</dbReference>
<evidence type="ECO:0000256" key="4">
    <source>
        <dbReference type="ARBA" id="ARBA00022975"/>
    </source>
</evidence>
<feature type="domain" description="Aspartate/ornithine carbamoyltransferase Asp/Orn-binding" evidence="8">
    <location>
        <begin position="150"/>
        <end position="299"/>
    </location>
</feature>
<dbReference type="InterPro" id="IPR006132">
    <property type="entry name" value="Asp/Orn_carbamoyltranf_P-bd"/>
</dbReference>
<dbReference type="PROSITE" id="PS00097">
    <property type="entry name" value="CARBAMOYLTRANSFERASE"/>
    <property type="match status" value="1"/>
</dbReference>
<comment type="caution">
    <text evidence="10">The sequence shown here is derived from an EMBL/GenBank/DDBJ whole genome shotgun (WGS) entry which is preliminary data.</text>
</comment>
<evidence type="ECO:0000259" key="9">
    <source>
        <dbReference type="Pfam" id="PF02729"/>
    </source>
</evidence>
<keyword evidence="4 7" id="KW-0665">Pyrimidine biosynthesis</keyword>
<dbReference type="FunFam" id="3.40.50.1370:FF:000002">
    <property type="entry name" value="Aspartate carbamoyltransferase 2"/>
    <property type="match status" value="1"/>
</dbReference>
<feature type="binding site" evidence="7">
    <location>
        <position position="103"/>
    </location>
    <ligand>
        <name>carbamoyl phosphate</name>
        <dbReference type="ChEBI" id="CHEBI:58228"/>
    </ligand>
</feature>
<dbReference type="NCBIfam" id="TIGR00670">
    <property type="entry name" value="asp_carb_tr"/>
    <property type="match status" value="1"/>
</dbReference>
<evidence type="ECO:0000256" key="7">
    <source>
        <dbReference type="HAMAP-Rule" id="MF_00001"/>
    </source>
</evidence>
<dbReference type="RefSeq" id="WP_086637558.1">
    <property type="nucleotide sequence ID" value="NZ_MRZU01000004.1"/>
</dbReference>
<evidence type="ECO:0000256" key="3">
    <source>
        <dbReference type="ARBA" id="ARBA00022679"/>
    </source>
</evidence>
<dbReference type="Gene3D" id="3.40.50.1370">
    <property type="entry name" value="Aspartate/ornithine carbamoyltransferase"/>
    <property type="match status" value="2"/>
</dbReference>
<dbReference type="EMBL" id="MRZU01000004">
    <property type="protein sequence ID" value="OUJ18269.1"/>
    <property type="molecule type" value="Genomic_DNA"/>
</dbReference>
<feature type="binding site" evidence="7">
    <location>
        <position position="164"/>
    </location>
    <ligand>
        <name>L-aspartate</name>
        <dbReference type="ChEBI" id="CHEBI:29991"/>
    </ligand>
</feature>
<feature type="binding site" evidence="7">
    <location>
        <position position="131"/>
    </location>
    <ligand>
        <name>carbamoyl phosphate</name>
        <dbReference type="ChEBI" id="CHEBI:58228"/>
    </ligand>
</feature>
<dbReference type="NCBIfam" id="NF002032">
    <property type="entry name" value="PRK00856.1"/>
    <property type="match status" value="1"/>
</dbReference>
<dbReference type="PRINTS" id="PR00101">
    <property type="entry name" value="ATCASE"/>
</dbReference>
<evidence type="ECO:0000256" key="1">
    <source>
        <dbReference type="ARBA" id="ARBA00004852"/>
    </source>
</evidence>
<evidence type="ECO:0000259" key="8">
    <source>
        <dbReference type="Pfam" id="PF00185"/>
    </source>
</evidence>
<comment type="similarity">
    <text evidence="2 7">Belongs to the aspartate/ornithine carbamoyltransferase superfamily. ATCase family.</text>
</comment>
<keyword evidence="11" id="KW-1185">Reference proteome</keyword>
<dbReference type="PANTHER" id="PTHR45753">
    <property type="entry name" value="ORNITHINE CARBAMOYLTRANSFERASE, MITOCHONDRIAL"/>
    <property type="match status" value="1"/>
</dbReference>
<gene>
    <name evidence="7" type="primary">pyrB</name>
    <name evidence="10" type="ORF">AMET1_1180</name>
</gene>
<dbReference type="InterPro" id="IPR006131">
    <property type="entry name" value="Asp_carbamoyltransf_Asp/Orn-bd"/>
</dbReference>
<sequence>MKFSGSDVISMQEFSKEGVFEVLSHAQRIKEEGPRVDLSGLVLANLFFEPSTRTKLSFETAMKRLGGEVISIDSVRASSIKKGETLADTVRVIEGYADGLVLRHPKEGAAKMAARFVDCPVINAGDGSNEHPTQTLTDLYTIWREKGRIDGLNIAVMGDLKYGRTVHSLVIPLSMFDVNLFLISPPQLEIRSEILNDIKRNKADIHKSSFIESLIGDIDILYATRIQEERFADPNEYEKVSGSYKIDKKLLNGAKKDLILMHPLPRVDEINPEVDQLDAACYFEQSANGVTIRMALLEMILGGVLDE</sequence>
<proteinExistence type="inferred from homology"/>
<dbReference type="UniPathway" id="UPA00070">
    <property type="reaction ID" value="UER00116"/>
</dbReference>
<keyword evidence="3 7" id="KW-0808">Transferase</keyword>
<protein>
    <recommendedName>
        <fullName evidence="7">Aspartate carbamoyltransferase</fullName>
        <ecNumber evidence="7">2.1.3.2</ecNumber>
    </recommendedName>
    <alternativeName>
        <fullName evidence="7">Aspartate transcarbamylase</fullName>
        <shortName evidence="7">ATCase</shortName>
    </alternativeName>
</protein>
<dbReference type="Proteomes" id="UP000195137">
    <property type="component" value="Unassembled WGS sequence"/>
</dbReference>
<feature type="binding site" evidence="7">
    <location>
        <position position="134"/>
    </location>
    <ligand>
        <name>carbamoyl phosphate</name>
        <dbReference type="ChEBI" id="CHEBI:58228"/>
    </ligand>
</feature>
<dbReference type="AlphaFoldDB" id="A0A1Y3GA28"/>
<evidence type="ECO:0000313" key="10">
    <source>
        <dbReference type="EMBL" id="OUJ18269.1"/>
    </source>
</evidence>
<feature type="domain" description="Aspartate/ornithine carbamoyltransferase carbamoyl-P binding" evidence="9">
    <location>
        <begin position="7"/>
        <end position="143"/>
    </location>
</feature>
<dbReference type="InterPro" id="IPR036901">
    <property type="entry name" value="Asp/Orn_carbamoylTrfase_sf"/>
</dbReference>
<organism evidence="10 11">
    <name type="scientific">Methanonatronarchaeum thermophilum</name>
    <dbReference type="NCBI Taxonomy" id="1927129"/>
    <lineage>
        <taxon>Archaea</taxon>
        <taxon>Methanobacteriati</taxon>
        <taxon>Methanobacteriota</taxon>
        <taxon>Methanonatronarchaeia</taxon>
        <taxon>Methanonatronarchaeales</taxon>
        <taxon>Methanonatronarchaeaceae</taxon>
        <taxon>Methanonatronarchaeum</taxon>
    </lineage>
</organism>
<feature type="binding site" evidence="7">
    <location>
        <position position="53"/>
    </location>
    <ligand>
        <name>carbamoyl phosphate</name>
        <dbReference type="ChEBI" id="CHEBI:58228"/>
    </ligand>
</feature>
<dbReference type="PANTHER" id="PTHR45753:SF6">
    <property type="entry name" value="ASPARTATE CARBAMOYLTRANSFERASE"/>
    <property type="match status" value="1"/>
</dbReference>
<evidence type="ECO:0000313" key="11">
    <source>
        <dbReference type="Proteomes" id="UP000195137"/>
    </source>
</evidence>
<feature type="binding site" evidence="7">
    <location>
        <position position="54"/>
    </location>
    <ligand>
        <name>carbamoyl phosphate</name>
        <dbReference type="ChEBI" id="CHEBI:58228"/>
    </ligand>
</feature>
<feature type="binding site" evidence="7">
    <location>
        <position position="225"/>
    </location>
    <ligand>
        <name>L-aspartate</name>
        <dbReference type="ChEBI" id="CHEBI:29991"/>
    </ligand>
</feature>
<dbReference type="GO" id="GO:0044205">
    <property type="term" value="P:'de novo' UMP biosynthetic process"/>
    <property type="evidence" value="ECO:0007669"/>
    <property type="project" value="UniProtKB-UniRule"/>
</dbReference>